<sequence>MNVFSKELFTHLHNGCARVYSNRSIKETVRLLSTPPTICLLRILLPLQIDGQTRLASLKQRGKKILSAAQSLPTTPVPNNTEILHSLEQLKRREVSWGLHIASLAEYAKAQRIPRGLRVMLQPALFKDSQEFRQKWQGILNRCSLDLIALTIQQLQTGSKELKQQIRLKEEEYMGTTDTSDQTLRELEHKMERMQQEILQIKLLKFKRDTRDYEQGEVYTWKESRRVNRRVRTSSAFSTDRASEQSSDAGHISSASSHGVSMSFLGEGRKRRYAKPGGDAGTQQGPTPNKQKKSTQTRR</sequence>
<proteinExistence type="predicted"/>
<name>A0A8J1M7B5_XENLA</name>
<evidence type="ECO:0000313" key="4">
    <source>
        <dbReference type="RefSeq" id="XP_041437211.1"/>
    </source>
</evidence>
<protein>
    <submittedName>
        <fullName evidence="4">Uncharacterized protein LOC121399722</fullName>
    </submittedName>
</protein>
<dbReference type="AlphaFoldDB" id="A0A8J1M7B5"/>
<reference evidence="4" key="1">
    <citation type="submission" date="2025-08" db="UniProtKB">
        <authorList>
            <consortium name="RefSeq"/>
        </authorList>
    </citation>
    <scope>IDENTIFICATION</scope>
    <source>
        <strain evidence="4">J_2021</strain>
        <tissue evidence="4">Erythrocytes</tissue>
    </source>
</reference>
<dbReference type="RefSeq" id="XP_041437211.1">
    <property type="nucleotide sequence ID" value="XM_041581277.1"/>
</dbReference>
<gene>
    <name evidence="4" type="primary">LOC121399722</name>
</gene>
<keyword evidence="3" id="KW-1185">Reference proteome</keyword>
<feature type="compositionally biased region" description="Low complexity" evidence="2">
    <location>
        <begin position="246"/>
        <end position="263"/>
    </location>
</feature>
<dbReference type="KEGG" id="xla:121399722"/>
<feature type="compositionally biased region" description="Basic residues" evidence="2">
    <location>
        <begin position="290"/>
        <end position="299"/>
    </location>
</feature>
<evidence type="ECO:0000256" key="1">
    <source>
        <dbReference type="SAM" id="Coils"/>
    </source>
</evidence>
<organism evidence="3 4">
    <name type="scientific">Xenopus laevis</name>
    <name type="common">African clawed frog</name>
    <dbReference type="NCBI Taxonomy" id="8355"/>
    <lineage>
        <taxon>Eukaryota</taxon>
        <taxon>Metazoa</taxon>
        <taxon>Chordata</taxon>
        <taxon>Craniata</taxon>
        <taxon>Vertebrata</taxon>
        <taxon>Euteleostomi</taxon>
        <taxon>Amphibia</taxon>
        <taxon>Batrachia</taxon>
        <taxon>Anura</taxon>
        <taxon>Pipoidea</taxon>
        <taxon>Pipidae</taxon>
        <taxon>Xenopodinae</taxon>
        <taxon>Xenopus</taxon>
        <taxon>Xenopus</taxon>
    </lineage>
</organism>
<keyword evidence="1" id="KW-0175">Coiled coil</keyword>
<dbReference type="OrthoDB" id="10655753at2759"/>
<feature type="region of interest" description="Disordered" evidence="2">
    <location>
        <begin position="230"/>
        <end position="299"/>
    </location>
</feature>
<feature type="coiled-coil region" evidence="1">
    <location>
        <begin position="152"/>
        <end position="204"/>
    </location>
</feature>
<evidence type="ECO:0000313" key="3">
    <source>
        <dbReference type="Proteomes" id="UP000186698"/>
    </source>
</evidence>
<dbReference type="GeneID" id="121399722"/>
<accession>A0A8J1M7B5</accession>
<evidence type="ECO:0000256" key="2">
    <source>
        <dbReference type="SAM" id="MobiDB-lite"/>
    </source>
</evidence>
<dbReference type="Proteomes" id="UP000186698">
    <property type="component" value="Chromosome 2L"/>
</dbReference>